<keyword evidence="11" id="KW-0830">Ubiquinone</keyword>
<evidence type="ECO:0000256" key="12">
    <source>
        <dbReference type="RuleBase" id="RU003639"/>
    </source>
</evidence>
<dbReference type="InterPro" id="IPR038430">
    <property type="entry name" value="NDAH_ubi_oxred_su3_sf"/>
</dbReference>
<protein>
    <recommendedName>
        <fullName evidence="11">NADH-quinone oxidoreductase subunit A</fullName>
        <ecNumber evidence="11">7.1.1.-</ecNumber>
    </recommendedName>
    <alternativeName>
        <fullName evidence="11">NADH dehydrogenase I subunit A</fullName>
    </alternativeName>
    <alternativeName>
        <fullName evidence="11">NDH-1 subunit A</fullName>
    </alternativeName>
    <alternativeName>
        <fullName evidence="11">NUO1</fullName>
    </alternativeName>
</protein>
<evidence type="ECO:0000256" key="3">
    <source>
        <dbReference type="ARBA" id="ARBA00022448"/>
    </source>
</evidence>
<keyword evidence="9 11" id="KW-0520">NAD</keyword>
<keyword evidence="5 11" id="KW-0812">Transmembrane</keyword>
<reference evidence="13 14" key="1">
    <citation type="journal article" date="2019" name="Nat. Microbiol.">
        <title>Mediterranean grassland soil C-N compound turnover is dependent on rainfall and depth, and is mediated by genomically divergent microorganisms.</title>
        <authorList>
            <person name="Diamond S."/>
            <person name="Andeer P.F."/>
            <person name="Li Z."/>
            <person name="Crits-Christoph A."/>
            <person name="Burstein D."/>
            <person name="Anantharaman K."/>
            <person name="Lane K.R."/>
            <person name="Thomas B.C."/>
            <person name="Pan C."/>
            <person name="Northen T.R."/>
            <person name="Banfield J.F."/>
        </authorList>
    </citation>
    <scope>NUCLEOTIDE SEQUENCE [LARGE SCALE GENOMIC DNA]</scope>
    <source>
        <strain evidence="13">WS_2</strain>
    </source>
</reference>
<comment type="caution">
    <text evidence="13">The sequence shown here is derived from an EMBL/GenBank/DDBJ whole genome shotgun (WGS) entry which is preliminary data.</text>
</comment>
<dbReference type="GO" id="GO:0050136">
    <property type="term" value="F:NADH dehydrogenase (quinone) (non-electrogenic) activity"/>
    <property type="evidence" value="ECO:0007669"/>
    <property type="project" value="UniProtKB-UniRule"/>
</dbReference>
<dbReference type="AlphaFoldDB" id="A0A538SUM3"/>
<feature type="transmembrane region" description="Helical" evidence="11">
    <location>
        <begin position="59"/>
        <end position="80"/>
    </location>
</feature>
<evidence type="ECO:0000256" key="11">
    <source>
        <dbReference type="HAMAP-Rule" id="MF_01394"/>
    </source>
</evidence>
<organism evidence="13 14">
    <name type="scientific">Eiseniibacteriota bacterium</name>
    <dbReference type="NCBI Taxonomy" id="2212470"/>
    <lineage>
        <taxon>Bacteria</taxon>
        <taxon>Candidatus Eiseniibacteriota</taxon>
    </lineage>
</organism>
<sequence length="117" mass="13204">MREYLPVLLFLVVAIGFGAGTIALSTIIVPRRSNPVKDAPYECGVEPVGDARARFSVKFYLVAVLFILFDIEAVFLYPWAVAFKQLGAYGLIEMLLFILILLVGYVYLLKKRALEWE</sequence>
<dbReference type="GO" id="GO:0030964">
    <property type="term" value="C:NADH dehydrogenase complex"/>
    <property type="evidence" value="ECO:0007669"/>
    <property type="project" value="TreeGrafter"/>
</dbReference>
<dbReference type="EMBL" id="VBOS01000234">
    <property type="protein sequence ID" value="TMQ55051.1"/>
    <property type="molecule type" value="Genomic_DNA"/>
</dbReference>
<dbReference type="InterPro" id="IPR023043">
    <property type="entry name" value="NAD(P)H_OxRDtase_bac/plastid"/>
</dbReference>
<keyword evidence="6 11" id="KW-0874">Quinone</keyword>
<dbReference type="Gene3D" id="1.20.58.1610">
    <property type="entry name" value="NADH:ubiquinone/plastoquinone oxidoreductase, chain 3"/>
    <property type="match status" value="1"/>
</dbReference>
<dbReference type="GO" id="GO:0048038">
    <property type="term" value="F:quinone binding"/>
    <property type="evidence" value="ECO:0007669"/>
    <property type="project" value="UniProtKB-KW"/>
</dbReference>
<gene>
    <name evidence="11" type="primary">nuoA</name>
    <name evidence="13" type="ORF">E6K72_06975</name>
</gene>
<comment type="similarity">
    <text evidence="2 11 12">Belongs to the complex I subunit 3 family.</text>
</comment>
<dbReference type="Proteomes" id="UP000317716">
    <property type="component" value="Unassembled WGS sequence"/>
</dbReference>
<keyword evidence="8 11" id="KW-1133">Transmembrane helix</keyword>
<name>A0A538SUM3_UNCEI</name>
<evidence type="ECO:0000313" key="13">
    <source>
        <dbReference type="EMBL" id="TMQ55051.1"/>
    </source>
</evidence>
<evidence type="ECO:0000256" key="7">
    <source>
        <dbReference type="ARBA" id="ARBA00022967"/>
    </source>
</evidence>
<evidence type="ECO:0000256" key="6">
    <source>
        <dbReference type="ARBA" id="ARBA00022719"/>
    </source>
</evidence>
<proteinExistence type="inferred from homology"/>
<evidence type="ECO:0000256" key="2">
    <source>
        <dbReference type="ARBA" id="ARBA00008472"/>
    </source>
</evidence>
<evidence type="ECO:0000313" key="14">
    <source>
        <dbReference type="Proteomes" id="UP000317716"/>
    </source>
</evidence>
<dbReference type="PANTHER" id="PTHR11058">
    <property type="entry name" value="NADH-UBIQUINONE OXIDOREDUCTASE CHAIN 3"/>
    <property type="match status" value="1"/>
</dbReference>
<keyword evidence="10 11" id="KW-0472">Membrane</keyword>
<evidence type="ECO:0000256" key="5">
    <source>
        <dbReference type="ARBA" id="ARBA00022692"/>
    </source>
</evidence>
<keyword evidence="4 11" id="KW-1003">Cell membrane</keyword>
<evidence type="ECO:0000256" key="9">
    <source>
        <dbReference type="ARBA" id="ARBA00023027"/>
    </source>
</evidence>
<comment type="subunit">
    <text evidence="11">NDH-1 is composed of 14 different subunits. Subunits NuoA, H, J, K, L, M, N constitute the membrane sector of the complex.</text>
</comment>
<evidence type="ECO:0000256" key="4">
    <source>
        <dbReference type="ARBA" id="ARBA00022475"/>
    </source>
</evidence>
<dbReference type="GO" id="GO:0005886">
    <property type="term" value="C:plasma membrane"/>
    <property type="evidence" value="ECO:0007669"/>
    <property type="project" value="UniProtKB-SubCell"/>
</dbReference>
<comment type="subcellular location">
    <subcellularLocation>
        <location evidence="11 12">Cell membrane</location>
        <topology evidence="11 12">Multi-pass membrane protein</topology>
    </subcellularLocation>
    <subcellularLocation>
        <location evidence="1">Membrane</location>
        <topology evidence="1">Multi-pass membrane protein</topology>
    </subcellularLocation>
</comment>
<evidence type="ECO:0000256" key="8">
    <source>
        <dbReference type="ARBA" id="ARBA00022989"/>
    </source>
</evidence>
<keyword evidence="7 11" id="KW-1278">Translocase</keyword>
<dbReference type="HAMAP" id="MF_01394">
    <property type="entry name" value="NDH1_NuoA"/>
    <property type="match status" value="1"/>
</dbReference>
<evidence type="ECO:0000256" key="1">
    <source>
        <dbReference type="ARBA" id="ARBA00004141"/>
    </source>
</evidence>
<accession>A0A538SUM3</accession>
<evidence type="ECO:0000256" key="10">
    <source>
        <dbReference type="ARBA" id="ARBA00023136"/>
    </source>
</evidence>
<dbReference type="EC" id="7.1.1.-" evidence="11"/>
<feature type="transmembrane region" description="Helical" evidence="11">
    <location>
        <begin position="86"/>
        <end position="108"/>
    </location>
</feature>
<dbReference type="GO" id="GO:0008137">
    <property type="term" value="F:NADH dehydrogenase (ubiquinone) activity"/>
    <property type="evidence" value="ECO:0007669"/>
    <property type="project" value="InterPro"/>
</dbReference>
<dbReference type="FunFam" id="1.20.58.1610:FF:000002">
    <property type="entry name" value="NADH-quinone oxidoreductase subunit A"/>
    <property type="match status" value="1"/>
</dbReference>
<dbReference type="Pfam" id="PF00507">
    <property type="entry name" value="Oxidored_q4"/>
    <property type="match status" value="1"/>
</dbReference>
<dbReference type="InterPro" id="IPR000440">
    <property type="entry name" value="NADH_UbQ/plastoQ_OxRdtase_su3"/>
</dbReference>
<dbReference type="PANTHER" id="PTHR11058:SF22">
    <property type="entry name" value="NADH-QUINONE OXIDOREDUCTASE SUBUNIT A"/>
    <property type="match status" value="1"/>
</dbReference>
<feature type="transmembrane region" description="Helical" evidence="11">
    <location>
        <begin position="6"/>
        <end position="29"/>
    </location>
</feature>
<comment type="catalytic activity">
    <reaction evidence="11 12">
        <text>a quinone + NADH + 5 H(+)(in) = a quinol + NAD(+) + 4 H(+)(out)</text>
        <dbReference type="Rhea" id="RHEA:57888"/>
        <dbReference type="ChEBI" id="CHEBI:15378"/>
        <dbReference type="ChEBI" id="CHEBI:24646"/>
        <dbReference type="ChEBI" id="CHEBI:57540"/>
        <dbReference type="ChEBI" id="CHEBI:57945"/>
        <dbReference type="ChEBI" id="CHEBI:132124"/>
    </reaction>
</comment>
<keyword evidence="3 11" id="KW-0813">Transport</keyword>
<comment type="function">
    <text evidence="11">NDH-1 shuttles electrons from NADH, via FMN and iron-sulfur (Fe-S) centers, to quinones in the respiratory chain. The immediate electron acceptor for the enzyme in this species is believed to be ubiquinone. Couples the redox reaction to proton translocation (for every two electrons transferred, four hydrogen ions are translocated across the cytoplasmic membrane), and thus conserves the redox energy in a proton gradient.</text>
</comment>